<evidence type="ECO:0000313" key="2">
    <source>
        <dbReference type="Proteomes" id="UP000054018"/>
    </source>
</evidence>
<proteinExistence type="predicted"/>
<dbReference type="HOGENOM" id="CLU_138689_0_0_1"/>
<protein>
    <submittedName>
        <fullName evidence="1">Uncharacterized protein</fullName>
    </submittedName>
</protein>
<reference evidence="1 2" key="1">
    <citation type="submission" date="2014-04" db="EMBL/GenBank/DDBJ databases">
        <authorList>
            <consortium name="DOE Joint Genome Institute"/>
            <person name="Kuo A."/>
            <person name="Kohler A."/>
            <person name="Costa M.D."/>
            <person name="Nagy L.G."/>
            <person name="Floudas D."/>
            <person name="Copeland A."/>
            <person name="Barry K.W."/>
            <person name="Cichocki N."/>
            <person name="Veneault-Fourrey C."/>
            <person name="LaButti K."/>
            <person name="Lindquist E.A."/>
            <person name="Lipzen A."/>
            <person name="Lundell T."/>
            <person name="Morin E."/>
            <person name="Murat C."/>
            <person name="Sun H."/>
            <person name="Tunlid A."/>
            <person name="Henrissat B."/>
            <person name="Grigoriev I.V."/>
            <person name="Hibbett D.S."/>
            <person name="Martin F."/>
            <person name="Nordberg H.P."/>
            <person name="Cantor M.N."/>
            <person name="Hua S.X."/>
        </authorList>
    </citation>
    <scope>NUCLEOTIDE SEQUENCE [LARGE SCALE GENOMIC DNA]</scope>
    <source>
        <strain evidence="1 2">441</strain>
    </source>
</reference>
<reference evidence="2" key="2">
    <citation type="submission" date="2015-01" db="EMBL/GenBank/DDBJ databases">
        <title>Evolutionary Origins and Diversification of the Mycorrhizal Mutualists.</title>
        <authorList>
            <consortium name="DOE Joint Genome Institute"/>
            <consortium name="Mycorrhizal Genomics Consortium"/>
            <person name="Kohler A."/>
            <person name="Kuo A."/>
            <person name="Nagy L.G."/>
            <person name="Floudas D."/>
            <person name="Copeland A."/>
            <person name="Barry K.W."/>
            <person name="Cichocki N."/>
            <person name="Veneault-Fourrey C."/>
            <person name="LaButti K."/>
            <person name="Lindquist E.A."/>
            <person name="Lipzen A."/>
            <person name="Lundell T."/>
            <person name="Morin E."/>
            <person name="Murat C."/>
            <person name="Riley R."/>
            <person name="Ohm R."/>
            <person name="Sun H."/>
            <person name="Tunlid A."/>
            <person name="Henrissat B."/>
            <person name="Grigoriev I.V."/>
            <person name="Hibbett D.S."/>
            <person name="Martin F."/>
        </authorList>
    </citation>
    <scope>NUCLEOTIDE SEQUENCE [LARGE SCALE GENOMIC DNA]</scope>
    <source>
        <strain evidence="2">441</strain>
    </source>
</reference>
<keyword evidence="2" id="KW-1185">Reference proteome</keyword>
<organism evidence="1 2">
    <name type="scientific">Pisolithus microcarpus 441</name>
    <dbReference type="NCBI Taxonomy" id="765257"/>
    <lineage>
        <taxon>Eukaryota</taxon>
        <taxon>Fungi</taxon>
        <taxon>Dikarya</taxon>
        <taxon>Basidiomycota</taxon>
        <taxon>Agaricomycotina</taxon>
        <taxon>Agaricomycetes</taxon>
        <taxon>Agaricomycetidae</taxon>
        <taxon>Boletales</taxon>
        <taxon>Sclerodermatineae</taxon>
        <taxon>Pisolithaceae</taxon>
        <taxon>Pisolithus</taxon>
    </lineage>
</organism>
<feature type="non-terminal residue" evidence="1">
    <location>
        <position position="158"/>
    </location>
</feature>
<dbReference type="Proteomes" id="UP000054018">
    <property type="component" value="Unassembled WGS sequence"/>
</dbReference>
<name>A0A0C9YDY0_9AGAM</name>
<accession>A0A0C9YDY0</accession>
<dbReference type="EMBL" id="KN834131">
    <property type="protein sequence ID" value="KIK11994.1"/>
    <property type="molecule type" value="Genomic_DNA"/>
</dbReference>
<evidence type="ECO:0000313" key="1">
    <source>
        <dbReference type="EMBL" id="KIK11994.1"/>
    </source>
</evidence>
<gene>
    <name evidence="1" type="ORF">PISMIDRAFT_47046</name>
</gene>
<dbReference type="AlphaFoldDB" id="A0A0C9YDY0"/>
<dbReference type="OrthoDB" id="3258371at2759"/>
<sequence length="158" mass="17121">MSSTIIVGFFALAGGEHVKTVKANSLTATYHCVYNTVIQCTSGVLFPASLRVYSPYKDMVLPDDMVVFVIAKASIPASVPEQTILLEAMWVVAVPGDPTSETYEASVPDFPYPVVIGLGSVSSQPRVLSDGTSRAFTVLSSDYVRDSRLESSVRWVFF</sequence>